<evidence type="ECO:0000313" key="3">
    <source>
        <dbReference type="Proteomes" id="UP001183410"/>
    </source>
</evidence>
<feature type="compositionally biased region" description="Polar residues" evidence="1">
    <location>
        <begin position="122"/>
        <end position="132"/>
    </location>
</feature>
<accession>A0ABU2JSR5</accession>
<feature type="compositionally biased region" description="Gly residues" evidence="1">
    <location>
        <begin position="110"/>
        <end position="121"/>
    </location>
</feature>
<dbReference type="EMBL" id="JAVREO010000009">
    <property type="protein sequence ID" value="MDT0268031.1"/>
    <property type="molecule type" value="Genomic_DNA"/>
</dbReference>
<feature type="region of interest" description="Disordered" evidence="1">
    <location>
        <begin position="108"/>
        <end position="220"/>
    </location>
</feature>
<gene>
    <name evidence="2" type="ORF">RM844_17255</name>
</gene>
<feature type="compositionally biased region" description="Acidic residues" evidence="1">
    <location>
        <begin position="157"/>
        <end position="170"/>
    </location>
</feature>
<sequence length="220" mass="22593">MTDTSTRAAVAAGMAAGYFLGRTRKAKLALVIASYAMGRRLRPHPGELVGDGLRRLTGGGPFDGLAGRVRGELLAGGQTVLRAAVHRGYDTVADSLAARSKALLESRLLPGGGDDGDGGNGARTSEPATGSAASGDRKRRSDQADPAENESTADAAAAEDDPAADPDDAAAEERPATRRGGGHARRRPGEPLTPRERAPRRPARAMASGRARAAHSGGDR</sequence>
<reference evidence="3" key="1">
    <citation type="submission" date="2023-07" db="EMBL/GenBank/DDBJ databases">
        <title>30 novel species of actinomycetes from the DSMZ collection.</title>
        <authorList>
            <person name="Nouioui I."/>
        </authorList>
    </citation>
    <scope>NUCLEOTIDE SEQUENCE [LARGE SCALE GENOMIC DNA]</scope>
    <source>
        <strain evidence="3">DSM 44915</strain>
    </source>
</reference>
<feature type="compositionally biased region" description="Basic and acidic residues" evidence="1">
    <location>
        <begin position="187"/>
        <end position="199"/>
    </location>
</feature>
<evidence type="ECO:0000313" key="2">
    <source>
        <dbReference type="EMBL" id="MDT0268031.1"/>
    </source>
</evidence>
<organism evidence="2 3">
    <name type="scientific">Streptomyces chisholmiae</name>
    <dbReference type="NCBI Taxonomy" id="3075540"/>
    <lineage>
        <taxon>Bacteria</taxon>
        <taxon>Bacillati</taxon>
        <taxon>Actinomycetota</taxon>
        <taxon>Actinomycetes</taxon>
        <taxon>Kitasatosporales</taxon>
        <taxon>Streptomycetaceae</taxon>
        <taxon>Streptomyces</taxon>
    </lineage>
</organism>
<dbReference type="RefSeq" id="WP_311668116.1">
    <property type="nucleotide sequence ID" value="NZ_JAVREO010000009.1"/>
</dbReference>
<keyword evidence="3" id="KW-1185">Reference proteome</keyword>
<proteinExistence type="predicted"/>
<dbReference type="Proteomes" id="UP001183410">
    <property type="component" value="Unassembled WGS sequence"/>
</dbReference>
<protein>
    <submittedName>
        <fullName evidence="2">Uncharacterized protein</fullName>
    </submittedName>
</protein>
<comment type="caution">
    <text evidence="2">The sequence shown here is derived from an EMBL/GenBank/DDBJ whole genome shotgun (WGS) entry which is preliminary data.</text>
</comment>
<name>A0ABU2JSR5_9ACTN</name>
<evidence type="ECO:0000256" key="1">
    <source>
        <dbReference type="SAM" id="MobiDB-lite"/>
    </source>
</evidence>